<evidence type="ECO:0000313" key="3">
    <source>
        <dbReference type="Proteomes" id="UP000185829"/>
    </source>
</evidence>
<evidence type="ECO:0000313" key="2">
    <source>
        <dbReference type="EMBL" id="SIR72370.1"/>
    </source>
</evidence>
<reference evidence="2 3" key="1">
    <citation type="submission" date="2017-01" db="EMBL/GenBank/DDBJ databases">
        <authorList>
            <person name="Varghese N."/>
            <person name="Submissions S."/>
        </authorList>
    </citation>
    <scope>NUCLEOTIDE SEQUENCE [LARGE SCALE GENOMIC DNA]</scope>
    <source>
        <strain evidence="2 3">RUG2-6</strain>
    </source>
</reference>
<feature type="compositionally biased region" description="Polar residues" evidence="1">
    <location>
        <begin position="1"/>
        <end position="16"/>
    </location>
</feature>
<dbReference type="EMBL" id="FTMX01000005">
    <property type="protein sequence ID" value="SIR72370.1"/>
    <property type="molecule type" value="Genomic_DNA"/>
</dbReference>
<feature type="region of interest" description="Disordered" evidence="1">
    <location>
        <begin position="1"/>
        <end position="37"/>
    </location>
</feature>
<evidence type="ECO:0000256" key="1">
    <source>
        <dbReference type="SAM" id="MobiDB-lite"/>
    </source>
</evidence>
<name>A0A9X8RB78_9BACI</name>
<comment type="caution">
    <text evidence="2">The sequence shown here is derived from an EMBL/GenBank/DDBJ whole genome shotgun (WGS) entry which is preliminary data.</text>
</comment>
<protein>
    <submittedName>
        <fullName evidence="2">Uncharacterized protein</fullName>
    </submittedName>
</protein>
<sequence>MRDSCGSSGTGETPQAFTPRRLTARPAESEHLEGKSTTPHYLLNRNKVCENSQQLKAKSFVIRIGLGSIVEKVSYKCHFFREAESALLLDEANQALIY</sequence>
<gene>
    <name evidence="2" type="ORF">SAMN05878482_105204</name>
</gene>
<dbReference type="Proteomes" id="UP000185829">
    <property type="component" value="Unassembled WGS sequence"/>
</dbReference>
<dbReference type="AlphaFoldDB" id="A0A9X8RB78"/>
<accession>A0A9X8RB78</accession>
<organism evidence="2 3">
    <name type="scientific">Peribacillus simplex</name>
    <dbReference type="NCBI Taxonomy" id="1478"/>
    <lineage>
        <taxon>Bacteria</taxon>
        <taxon>Bacillati</taxon>
        <taxon>Bacillota</taxon>
        <taxon>Bacilli</taxon>
        <taxon>Bacillales</taxon>
        <taxon>Bacillaceae</taxon>
        <taxon>Peribacillus</taxon>
    </lineage>
</organism>
<proteinExistence type="predicted"/>